<dbReference type="OrthoDB" id="9813793at2"/>
<accession>A0A560II42</accession>
<dbReference type="EMBL" id="VITT01000009">
    <property type="protein sequence ID" value="TWB58718.1"/>
    <property type="molecule type" value="Genomic_DNA"/>
</dbReference>
<comment type="caution">
    <text evidence="3">The sequence shown here is derived from an EMBL/GenBank/DDBJ whole genome shotgun (WGS) entry which is preliminary data.</text>
</comment>
<feature type="region of interest" description="Disordered" evidence="1">
    <location>
        <begin position="1"/>
        <end position="46"/>
    </location>
</feature>
<dbReference type="Pfam" id="PF10073">
    <property type="entry name" value="GapR_DNA-bd"/>
    <property type="match status" value="1"/>
</dbReference>
<evidence type="ECO:0000313" key="3">
    <source>
        <dbReference type="EMBL" id="TWB58718.1"/>
    </source>
</evidence>
<feature type="compositionally biased region" description="Polar residues" evidence="1">
    <location>
        <begin position="1"/>
        <end position="14"/>
    </location>
</feature>
<name>A0A560II42_9PROT</name>
<protein>
    <submittedName>
        <fullName evidence="3">Uncharacterized protein (UPF0335 family)</fullName>
    </submittedName>
</protein>
<feature type="domain" description="GapR-like DNA-binding" evidence="2">
    <location>
        <begin position="53"/>
        <end position="122"/>
    </location>
</feature>
<dbReference type="Proteomes" id="UP000318050">
    <property type="component" value="Unassembled WGS sequence"/>
</dbReference>
<gene>
    <name evidence="3" type="ORF">FBZ92_109211</name>
</gene>
<dbReference type="GO" id="GO:0003677">
    <property type="term" value="F:DNA binding"/>
    <property type="evidence" value="ECO:0007669"/>
    <property type="project" value="InterPro"/>
</dbReference>
<evidence type="ECO:0000313" key="4">
    <source>
        <dbReference type="Proteomes" id="UP000318050"/>
    </source>
</evidence>
<reference evidence="3 4" key="1">
    <citation type="submission" date="2019-06" db="EMBL/GenBank/DDBJ databases">
        <title>Genomic Encyclopedia of Type Strains, Phase IV (KMG-V): Genome sequencing to study the core and pangenomes of soil and plant-associated prokaryotes.</title>
        <authorList>
            <person name="Whitman W."/>
        </authorList>
    </citation>
    <scope>NUCLEOTIDE SEQUENCE [LARGE SCALE GENOMIC DNA]</scope>
    <source>
        <strain evidence="3 4">BR 11140</strain>
    </source>
</reference>
<organism evidence="3 4">
    <name type="scientific">Nitrospirillum amazonense</name>
    <dbReference type="NCBI Taxonomy" id="28077"/>
    <lineage>
        <taxon>Bacteria</taxon>
        <taxon>Pseudomonadati</taxon>
        <taxon>Pseudomonadota</taxon>
        <taxon>Alphaproteobacteria</taxon>
        <taxon>Rhodospirillales</taxon>
        <taxon>Azospirillaceae</taxon>
        <taxon>Nitrospirillum</taxon>
    </lineage>
</organism>
<evidence type="ECO:0000259" key="2">
    <source>
        <dbReference type="Pfam" id="PF10073"/>
    </source>
</evidence>
<proteinExistence type="predicted"/>
<dbReference type="AlphaFoldDB" id="A0A560II42"/>
<evidence type="ECO:0000256" key="1">
    <source>
        <dbReference type="SAM" id="MobiDB-lite"/>
    </source>
</evidence>
<feature type="compositionally biased region" description="Basic and acidic residues" evidence="1">
    <location>
        <begin position="15"/>
        <end position="25"/>
    </location>
</feature>
<dbReference type="InterPro" id="IPR046367">
    <property type="entry name" value="GapR-like_DNA-bd"/>
</dbReference>
<sequence length="128" mass="14148">MPDPTPSNDAPEQSDPSRVHVHAREASPTLPPLRPQPDSAPGAGHNSNVLAAEVLFRAAQRLETLDGEIAKLNGQKSDVFRELKVKGFDIAILRRVLRDSRIDPLVRKERDTTHALYLQALEVEKAKS</sequence>